<proteinExistence type="predicted"/>
<sequence>CRAKLFNRLAKKKILTILIPWSNAYHPFPLPDGGVGKENLTKDSKKGIRLERYFCEKSYNVLT</sequence>
<organism evidence="1">
    <name type="scientific">Solanum chacoense</name>
    <name type="common">Chaco potato</name>
    <dbReference type="NCBI Taxonomy" id="4108"/>
    <lineage>
        <taxon>Eukaryota</taxon>
        <taxon>Viridiplantae</taxon>
        <taxon>Streptophyta</taxon>
        <taxon>Embryophyta</taxon>
        <taxon>Tracheophyta</taxon>
        <taxon>Spermatophyta</taxon>
        <taxon>Magnoliopsida</taxon>
        <taxon>eudicotyledons</taxon>
        <taxon>Gunneridae</taxon>
        <taxon>Pentapetalae</taxon>
        <taxon>asterids</taxon>
        <taxon>lamiids</taxon>
        <taxon>Solanales</taxon>
        <taxon>Solanaceae</taxon>
        <taxon>Solanoideae</taxon>
        <taxon>Solaneae</taxon>
        <taxon>Solanum</taxon>
    </lineage>
</organism>
<dbReference type="EMBL" id="GEDG01009344">
    <property type="protein sequence ID" value="JAP29201.1"/>
    <property type="molecule type" value="Transcribed_RNA"/>
</dbReference>
<protein>
    <submittedName>
        <fullName evidence="1">Putative ovule protein</fullName>
    </submittedName>
</protein>
<evidence type="ECO:0000313" key="1">
    <source>
        <dbReference type="EMBL" id="JAP29201.1"/>
    </source>
</evidence>
<reference evidence="1" key="1">
    <citation type="submission" date="2015-12" db="EMBL/GenBank/DDBJ databases">
        <title>Gene expression during late stages of embryo sac development: a critical building block for successful pollen-pistil interactions.</title>
        <authorList>
            <person name="Liu Y."/>
            <person name="Joly V."/>
            <person name="Sabar M."/>
            <person name="Matton D.P."/>
        </authorList>
    </citation>
    <scope>NUCLEOTIDE SEQUENCE</scope>
</reference>
<name>A0A0V0I9J8_SOLCH</name>
<accession>A0A0V0I9J8</accession>
<feature type="non-terminal residue" evidence="1">
    <location>
        <position position="1"/>
    </location>
</feature>
<dbReference type="AlphaFoldDB" id="A0A0V0I9J8"/>